<organism evidence="2 3">
    <name type="scientific">Streptomyces beihaiensis</name>
    <dbReference type="NCBI Taxonomy" id="2984495"/>
    <lineage>
        <taxon>Bacteria</taxon>
        <taxon>Bacillati</taxon>
        <taxon>Actinomycetota</taxon>
        <taxon>Actinomycetes</taxon>
        <taxon>Kitasatosporales</taxon>
        <taxon>Streptomycetaceae</taxon>
        <taxon>Streptomyces</taxon>
    </lineage>
</organism>
<keyword evidence="3" id="KW-1185">Reference proteome</keyword>
<gene>
    <name evidence="2" type="ORF">OFY01_02790</name>
</gene>
<dbReference type="RefSeq" id="WP_266595945.1">
    <property type="nucleotide sequence ID" value="NZ_JAPHNL010000015.1"/>
</dbReference>
<name>A0ABT3TNX3_9ACTN</name>
<proteinExistence type="predicted"/>
<protein>
    <submittedName>
        <fullName evidence="2">Uncharacterized protein</fullName>
    </submittedName>
</protein>
<feature type="compositionally biased region" description="Polar residues" evidence="1">
    <location>
        <begin position="159"/>
        <end position="182"/>
    </location>
</feature>
<reference evidence="2" key="1">
    <citation type="submission" date="2022-10" db="EMBL/GenBank/DDBJ databases">
        <title>Streptomyces beihaiensis sp. nov., a chitin degrading actinobacterium, isolated from shrimp pond soil.</title>
        <authorList>
            <person name="Xie J."/>
            <person name="Shen N."/>
        </authorList>
    </citation>
    <scope>NUCLEOTIDE SEQUENCE</scope>
    <source>
        <strain evidence="2">GXMU-J5</strain>
    </source>
</reference>
<comment type="caution">
    <text evidence="2">The sequence shown here is derived from an EMBL/GenBank/DDBJ whole genome shotgun (WGS) entry which is preliminary data.</text>
</comment>
<accession>A0ABT3TNX3</accession>
<evidence type="ECO:0000256" key="1">
    <source>
        <dbReference type="SAM" id="MobiDB-lite"/>
    </source>
</evidence>
<evidence type="ECO:0000313" key="2">
    <source>
        <dbReference type="EMBL" id="MCX3058712.1"/>
    </source>
</evidence>
<dbReference type="Proteomes" id="UP001163064">
    <property type="component" value="Unassembled WGS sequence"/>
</dbReference>
<sequence length="182" mass="18877">MSRQAADGDSSAFSWVSGALGAAAGAAMDIVTELTSFTDFRKRIDELIRDLKDSPASAHQMSTDQPTRAHFGGGHGAWGAADGLGSAHAKVISELEKLSKLLSDSIEGMSLAVLASHKGYTNVDQDVRDRLHAITTETTKSYGGKYVPDLPKSHGSGDSDGQTQGAQKPTAQSSGGETAGTI</sequence>
<dbReference type="EMBL" id="JAPHNL010000015">
    <property type="protein sequence ID" value="MCX3058712.1"/>
    <property type="molecule type" value="Genomic_DNA"/>
</dbReference>
<evidence type="ECO:0000313" key="3">
    <source>
        <dbReference type="Proteomes" id="UP001163064"/>
    </source>
</evidence>
<feature type="region of interest" description="Disordered" evidence="1">
    <location>
        <begin position="141"/>
        <end position="182"/>
    </location>
</feature>